<dbReference type="EMBL" id="JAHCVI010000006">
    <property type="protein sequence ID" value="KAG7284434.1"/>
    <property type="molecule type" value="Genomic_DNA"/>
</dbReference>
<evidence type="ECO:0000256" key="1">
    <source>
        <dbReference type="SAM" id="MobiDB-lite"/>
    </source>
</evidence>
<comment type="caution">
    <text evidence="3">The sequence shown here is derived from an EMBL/GenBank/DDBJ whole genome shotgun (WGS) entry which is preliminary data.</text>
</comment>
<feature type="region of interest" description="Disordered" evidence="1">
    <location>
        <begin position="210"/>
        <end position="234"/>
    </location>
</feature>
<keyword evidence="4" id="KW-1185">Reference proteome</keyword>
<name>A0AAD4HT73_9PEZI</name>
<sequence>MANITTPCFHLFPRLPLELRQQIWELSIAPREVVIVGPNSNFGHGRRASPPPPLLLTSTESRSYCQQFYTKAYLLNGSTSPIETLGYSWVNFDIDEVYMTAADFMFFSAIPIVQRLTLVSHIGEYFFHRVENILPRAKALKALTIIDREGAPADRWYGGWSDFMEERYYRCDPEPCYTKIVHDDLVLTPDNMLKFDREYHKTQWLPELEENPDEYGSDVAISDDDADPRDSRRRTWHHTKDCTCPQKSRQGYRYL</sequence>
<reference evidence="3" key="1">
    <citation type="submission" date="2023-02" db="EMBL/GenBank/DDBJ databases">
        <authorList>
            <person name="Palmer J.M."/>
        </authorList>
    </citation>
    <scope>NUCLEOTIDE SEQUENCE</scope>
    <source>
        <strain evidence="3">FW57</strain>
    </source>
</reference>
<evidence type="ECO:0000313" key="4">
    <source>
        <dbReference type="Proteomes" id="UP001197093"/>
    </source>
</evidence>
<evidence type="ECO:0000259" key="2">
    <source>
        <dbReference type="Pfam" id="PF20150"/>
    </source>
</evidence>
<protein>
    <recommendedName>
        <fullName evidence="2">2EXR domain-containing protein</fullName>
    </recommendedName>
</protein>
<proteinExistence type="predicted"/>
<dbReference type="InterPro" id="IPR045518">
    <property type="entry name" value="2EXR"/>
</dbReference>
<gene>
    <name evidence="3" type="ORF">NEMBOFW57_010807</name>
</gene>
<dbReference type="AlphaFoldDB" id="A0AAD4HT73"/>
<dbReference type="Proteomes" id="UP001197093">
    <property type="component" value="Unassembled WGS sequence"/>
</dbReference>
<organism evidence="3 4">
    <name type="scientific">Staphylotrichum longicolle</name>
    <dbReference type="NCBI Taxonomy" id="669026"/>
    <lineage>
        <taxon>Eukaryota</taxon>
        <taxon>Fungi</taxon>
        <taxon>Dikarya</taxon>
        <taxon>Ascomycota</taxon>
        <taxon>Pezizomycotina</taxon>
        <taxon>Sordariomycetes</taxon>
        <taxon>Sordariomycetidae</taxon>
        <taxon>Sordariales</taxon>
        <taxon>Chaetomiaceae</taxon>
        <taxon>Staphylotrichum</taxon>
    </lineage>
</organism>
<dbReference type="Pfam" id="PF20150">
    <property type="entry name" value="2EXR"/>
    <property type="match status" value="1"/>
</dbReference>
<evidence type="ECO:0000313" key="3">
    <source>
        <dbReference type="EMBL" id="KAG7284434.1"/>
    </source>
</evidence>
<accession>A0AAD4HT73</accession>
<feature type="domain" description="2EXR" evidence="2">
    <location>
        <begin position="9"/>
        <end position="95"/>
    </location>
</feature>
<dbReference type="PANTHER" id="PTHR35910">
    <property type="entry name" value="2EXR DOMAIN-CONTAINING PROTEIN"/>
    <property type="match status" value="1"/>
</dbReference>
<feature type="compositionally biased region" description="Acidic residues" evidence="1">
    <location>
        <begin position="210"/>
        <end position="227"/>
    </location>
</feature>
<dbReference type="PANTHER" id="PTHR35910:SF1">
    <property type="entry name" value="2EXR DOMAIN-CONTAINING PROTEIN"/>
    <property type="match status" value="1"/>
</dbReference>